<gene>
    <name evidence="2" type="ORF">CAUS1442_LOCUS8033</name>
</gene>
<organism evidence="2">
    <name type="scientific">Craspedostauros australis</name>
    <dbReference type="NCBI Taxonomy" id="1486917"/>
    <lineage>
        <taxon>Eukaryota</taxon>
        <taxon>Sar</taxon>
        <taxon>Stramenopiles</taxon>
        <taxon>Ochrophyta</taxon>
        <taxon>Bacillariophyta</taxon>
        <taxon>Bacillariophyceae</taxon>
        <taxon>Bacillariophycidae</taxon>
        <taxon>Naviculales</taxon>
        <taxon>Naviculaceae</taxon>
        <taxon>Craspedostauros</taxon>
    </lineage>
</organism>
<feature type="chain" id="PRO_5030983814" evidence="1">
    <location>
        <begin position="29"/>
        <end position="296"/>
    </location>
</feature>
<evidence type="ECO:0000256" key="1">
    <source>
        <dbReference type="SAM" id="SignalP"/>
    </source>
</evidence>
<dbReference type="AlphaFoldDB" id="A0A7R9WUG4"/>
<dbReference type="EMBL" id="HBEF01012772">
    <property type="protein sequence ID" value="CAD8335905.1"/>
    <property type="molecule type" value="Transcribed_RNA"/>
</dbReference>
<evidence type="ECO:0000313" key="2">
    <source>
        <dbReference type="EMBL" id="CAD8335905.1"/>
    </source>
</evidence>
<feature type="signal peptide" evidence="1">
    <location>
        <begin position="1"/>
        <end position="28"/>
    </location>
</feature>
<keyword evidence="1" id="KW-0732">Signal</keyword>
<reference evidence="2" key="1">
    <citation type="submission" date="2021-01" db="EMBL/GenBank/DDBJ databases">
        <authorList>
            <person name="Corre E."/>
            <person name="Pelletier E."/>
            <person name="Niang G."/>
            <person name="Scheremetjew M."/>
            <person name="Finn R."/>
            <person name="Kale V."/>
            <person name="Holt S."/>
            <person name="Cochrane G."/>
            <person name="Meng A."/>
            <person name="Brown T."/>
            <person name="Cohen L."/>
        </authorList>
    </citation>
    <scope>NUCLEOTIDE SEQUENCE</scope>
    <source>
        <strain evidence="2">CCMP3328</strain>
    </source>
</reference>
<accession>A0A7R9WUG4</accession>
<protein>
    <submittedName>
        <fullName evidence="2">Uncharacterized protein</fullName>
    </submittedName>
</protein>
<proteinExistence type="predicted"/>
<sequence length="296" mass="31697">MFPRPSSIPPAMALVLMVLVLLVTDVVGFASDFSNKGSIRAERSRSRGDRMHRKCDDRCDRNALGEDGVNESATPDKTTHHDVVNNRRNFMINGMGGISATSMLLPSILVGLRPSAAKAEDEAAAAADAPGAYRQLAQQVFVSGTVTIPNAETSAAVQALSASSMPALYVTCRPDRPDNVPSAILSGTRGKPPPVLAAKFINPPFPFQFQLTGNDLTLEGITSSQQSAREMDPDKFWWRNENFIVSARWDDDGIAATRSPNDLVGKGAYAAKDPAAFADIQLTGRGAFGKFATKKS</sequence>
<name>A0A7R9WUG4_9STRA</name>